<dbReference type="AlphaFoldDB" id="A0A2P2E402"/>
<dbReference type="OrthoDB" id="369729at2"/>
<sequence>MIHKLKISLAILLLFSLACKKGESQSNGTTDSKFENSSTSNQTSAVVIFVVGDVRTNDKKLSLGDTITESDVLLTGKKSLCDMQILDSDSGVVIRVKADSEFSLSPSNLPDKKEVNLVLRKGTALFKINNKLPKNHKVSVTMPTMVAGVRGTSFSAKINNSGDVDLQVLEGAVATRPNISEIEALPDELKTKSQAVNALVTTLQNKEQIIEAGQKVTITKTYTDQILKDTGLRESLPKIKESLKKGDISAASQKLDEGIKSPEEVKTKIVDKVASQSPIKVESSNNKDVQTQLKEFEELIAIEKQKLESETSRKTEISVRTKERKESLLKRIEEITGKSTETLILKNGNRIQGVIIQEGTNYHVLTTEGKKTFKQSEVDGTEF</sequence>
<dbReference type="EMBL" id="BFBB01000008">
    <property type="protein sequence ID" value="GBF51612.1"/>
    <property type="molecule type" value="Genomic_DNA"/>
</dbReference>
<organism evidence="4 5">
    <name type="scientific">Leptospira ryugenii</name>
    <dbReference type="NCBI Taxonomy" id="1917863"/>
    <lineage>
        <taxon>Bacteria</taxon>
        <taxon>Pseudomonadati</taxon>
        <taxon>Spirochaetota</taxon>
        <taxon>Spirochaetia</taxon>
        <taxon>Leptospirales</taxon>
        <taxon>Leptospiraceae</taxon>
        <taxon>Leptospira</taxon>
    </lineage>
</organism>
<feature type="signal peptide" evidence="2">
    <location>
        <begin position="1"/>
        <end position="20"/>
    </location>
</feature>
<dbReference type="PROSITE" id="PS51257">
    <property type="entry name" value="PROKAR_LIPOPROTEIN"/>
    <property type="match status" value="1"/>
</dbReference>
<accession>A0A2P2E402</accession>
<evidence type="ECO:0000313" key="4">
    <source>
        <dbReference type="EMBL" id="GBF51612.1"/>
    </source>
</evidence>
<feature type="coiled-coil region" evidence="1">
    <location>
        <begin position="279"/>
        <end position="313"/>
    </location>
</feature>
<keyword evidence="2" id="KW-0732">Signal</keyword>
<comment type="caution">
    <text evidence="4">The sequence shown here is derived from an EMBL/GenBank/DDBJ whole genome shotgun (WGS) entry which is preliminary data.</text>
</comment>
<gene>
    <name evidence="4" type="ORF">LPTSP4_31500</name>
</gene>
<evidence type="ECO:0000256" key="2">
    <source>
        <dbReference type="SAM" id="SignalP"/>
    </source>
</evidence>
<dbReference type="Proteomes" id="UP000245133">
    <property type="component" value="Unassembled WGS sequence"/>
</dbReference>
<keyword evidence="1" id="KW-0175">Coiled coil</keyword>
<reference evidence="4 5" key="1">
    <citation type="submission" date="2018-02" db="EMBL/GenBank/DDBJ databases">
        <title>Novel Leptospira species isolated from soil and water in Japan.</title>
        <authorList>
            <person name="Nakao R."/>
            <person name="Masuzawa T."/>
        </authorList>
    </citation>
    <scope>NUCLEOTIDE SEQUENCE [LARGE SCALE GENOMIC DNA]</scope>
    <source>
        <strain evidence="4 5">YH101</strain>
    </source>
</reference>
<evidence type="ECO:0000259" key="3">
    <source>
        <dbReference type="Pfam" id="PF04773"/>
    </source>
</evidence>
<keyword evidence="5" id="KW-1185">Reference proteome</keyword>
<dbReference type="Pfam" id="PF04773">
    <property type="entry name" value="FecR"/>
    <property type="match status" value="1"/>
</dbReference>
<protein>
    <submittedName>
        <fullName evidence="4">Sigma factor regulatory protein, FecR/PupR family</fullName>
    </submittedName>
</protein>
<name>A0A2P2E402_9LEPT</name>
<dbReference type="InterPro" id="IPR006860">
    <property type="entry name" value="FecR"/>
</dbReference>
<evidence type="ECO:0000256" key="1">
    <source>
        <dbReference type="SAM" id="Coils"/>
    </source>
</evidence>
<feature type="domain" description="FecR protein" evidence="3">
    <location>
        <begin position="72"/>
        <end position="173"/>
    </location>
</feature>
<dbReference type="Gene3D" id="2.60.120.1440">
    <property type="match status" value="1"/>
</dbReference>
<evidence type="ECO:0000313" key="5">
    <source>
        <dbReference type="Proteomes" id="UP000245133"/>
    </source>
</evidence>
<dbReference type="PANTHER" id="PTHR38731">
    <property type="entry name" value="LIPL45-RELATED LIPOPROTEIN-RELATED"/>
    <property type="match status" value="1"/>
</dbReference>
<dbReference type="RefSeq" id="WP_108977926.1">
    <property type="nucleotide sequence ID" value="NZ_BFBB01000008.1"/>
</dbReference>
<dbReference type="PANTHER" id="PTHR38731:SF1">
    <property type="entry name" value="FECR PROTEIN DOMAIN-CONTAINING PROTEIN"/>
    <property type="match status" value="1"/>
</dbReference>
<feature type="chain" id="PRO_5015196471" evidence="2">
    <location>
        <begin position="21"/>
        <end position="383"/>
    </location>
</feature>
<proteinExistence type="predicted"/>